<dbReference type="Gene3D" id="3.30.830.10">
    <property type="entry name" value="Metalloenzyme, LuxS/M16 peptidase-like"/>
    <property type="match status" value="2"/>
</dbReference>
<evidence type="ECO:0000313" key="3">
    <source>
        <dbReference type="EMBL" id="MBC8336332.1"/>
    </source>
</evidence>
<organism evidence="3 4">
    <name type="scientific">Candidatus Desulfolinea nitratireducens</name>
    <dbReference type="NCBI Taxonomy" id="2841698"/>
    <lineage>
        <taxon>Bacteria</taxon>
        <taxon>Bacillati</taxon>
        <taxon>Chloroflexota</taxon>
        <taxon>Anaerolineae</taxon>
        <taxon>Anaerolineales</taxon>
        <taxon>Anaerolineales incertae sedis</taxon>
        <taxon>Candidatus Desulfolinea</taxon>
    </lineage>
</organism>
<dbReference type="GO" id="GO:0046872">
    <property type="term" value="F:metal ion binding"/>
    <property type="evidence" value="ECO:0007669"/>
    <property type="project" value="InterPro"/>
</dbReference>
<dbReference type="SUPFAM" id="SSF63411">
    <property type="entry name" value="LuxS/MPP-like metallohydrolase"/>
    <property type="match status" value="2"/>
</dbReference>
<dbReference type="AlphaFoldDB" id="A0A8J6NM77"/>
<dbReference type="Pfam" id="PF05193">
    <property type="entry name" value="Peptidase_M16_C"/>
    <property type="match status" value="1"/>
</dbReference>
<feature type="domain" description="Peptidase M16 C-terminal" evidence="2">
    <location>
        <begin position="178"/>
        <end position="355"/>
    </location>
</feature>
<dbReference type="InterPro" id="IPR011249">
    <property type="entry name" value="Metalloenz_LuxS/M16"/>
</dbReference>
<proteinExistence type="predicted"/>
<evidence type="ECO:0000313" key="4">
    <source>
        <dbReference type="Proteomes" id="UP000614469"/>
    </source>
</evidence>
<feature type="domain" description="Peptidase M16 N-terminal" evidence="1">
    <location>
        <begin position="43"/>
        <end position="136"/>
    </location>
</feature>
<dbReference type="PANTHER" id="PTHR11851:SF224">
    <property type="entry name" value="PROCESSING PROTEASE"/>
    <property type="match status" value="1"/>
</dbReference>
<dbReference type="EMBL" id="JACNJN010000155">
    <property type="protein sequence ID" value="MBC8336332.1"/>
    <property type="molecule type" value="Genomic_DNA"/>
</dbReference>
<protein>
    <submittedName>
        <fullName evidence="3">Insulinase family protein</fullName>
    </submittedName>
</protein>
<gene>
    <name evidence="3" type="ORF">H8E29_13795</name>
</gene>
<comment type="caution">
    <text evidence="3">The sequence shown here is derived from an EMBL/GenBank/DDBJ whole genome shotgun (WGS) entry which is preliminary data.</text>
</comment>
<dbReference type="PANTHER" id="PTHR11851">
    <property type="entry name" value="METALLOPROTEASE"/>
    <property type="match status" value="1"/>
</dbReference>
<dbReference type="Proteomes" id="UP000614469">
    <property type="component" value="Unassembled WGS sequence"/>
</dbReference>
<dbReference type="InterPro" id="IPR007863">
    <property type="entry name" value="Peptidase_M16_C"/>
</dbReference>
<dbReference type="InterPro" id="IPR050361">
    <property type="entry name" value="MPP/UQCRC_Complex"/>
</dbReference>
<dbReference type="InterPro" id="IPR011765">
    <property type="entry name" value="Pept_M16_N"/>
</dbReference>
<dbReference type="Pfam" id="PF00675">
    <property type="entry name" value="Peptidase_M16"/>
    <property type="match status" value="1"/>
</dbReference>
<reference evidence="3 4" key="1">
    <citation type="submission" date="2020-08" db="EMBL/GenBank/DDBJ databases">
        <title>Bridging the membrane lipid divide: bacteria of the FCB group superphylum have the potential to synthesize archaeal ether lipids.</title>
        <authorList>
            <person name="Villanueva L."/>
            <person name="Von Meijenfeldt F.A.B."/>
            <person name="Westbye A.B."/>
            <person name="Yadav S."/>
            <person name="Hopmans E.C."/>
            <person name="Dutilh B.E."/>
            <person name="Sinninghe Damste J.S."/>
        </authorList>
    </citation>
    <scope>NUCLEOTIDE SEQUENCE [LARGE SCALE GENOMIC DNA]</scope>
    <source>
        <strain evidence="3">NIOZ-UU36</strain>
    </source>
</reference>
<name>A0A8J6NM77_9CHLR</name>
<evidence type="ECO:0000259" key="1">
    <source>
        <dbReference type="Pfam" id="PF00675"/>
    </source>
</evidence>
<evidence type="ECO:0000259" key="2">
    <source>
        <dbReference type="Pfam" id="PF05193"/>
    </source>
</evidence>
<sequence length="423" mass="46030">MTDLNSALPGADDISRVVLGNGITILCRTNFNSPSVVLRGNLPAGSLFDPDEKHGLADFTASAILRGTKTRDFQAIYDALESVGASFGFGANMHTISFGGRALAEDLSLLVGMLSDGLRQPTFPEEHIERLRAQYLTGLAIRAQDTRDMAELVFDEILYADHPYRHSGDGTPETIKAITRDDLAEFHQNTYGPRDMVLTVVGAIEADDAIAQVEEMLGDWENPAQPPKPTVPEKDPLEERVQRHHAIAGKSQADLMLGFLGPKRLDDDFMAASLGNSVLGQFGLMGRIGDVVREKSGLAYYAYSSLSAGQGPGAWYVSAGVNPANVEKAIDLIIKELELFINNGVTEEELLDCQTNYIGSLPLSLESNSGVASALLRIERYDLGLDYYRHYPDLVRAVTLDDILAVARKYMELERLAIATAGP</sequence>
<accession>A0A8J6NM77</accession>